<dbReference type="PANTHER" id="PTHR21663:SF0">
    <property type="entry name" value="HEAT REPEAT-CONTAINING PROTEIN 5B"/>
    <property type="match status" value="1"/>
</dbReference>
<sequence length="528" mass="57304">MFQDTVTLEGRAGALSAMHSFLQNCPELITEDIIRRLLTPIESALAMLTNISTVLKTYGQHLKAPAAMVRLRLYESLSLLPPQSFEGSYTHLLRMLVAEFTLTENPANTTTSQLRAMCHADDSVILGSWLQETDHRTIEDQLQPNSAAGSGALEHDSCCLFRPVAPGEMIPGPLPLGVAVIDMSVVLFGQIFPRVANKHRLQMLDHFAECIRHAKSSRQEAVQMNVFTAVLSGLKGLTEAKATFGQEDVKKSAVALIIGALTSSNPILRCAAGESLGRMAQVVGDSRFTAELAQTSFDRLKSARDVASRTGHSLALGCLHRYVGSMGSSQHLNTSVSILLALAQDSTSPVVQVWSLHALALIADSGGPMFRGYVEPTLSLALKLLLNVPESYVDVHQCIGKVLSALITTVGPELQGNTTSISMGRSSFLCACTIMQDHQDPLVQAEATSCLQQLHLFAPRHVNLSSLVPTLCRTLSSNHLLLRKAAISCLRQLAQREAKEVCEHAMTLASESRDANTVEGFYYFPLYL</sequence>
<dbReference type="AlphaFoldDB" id="A0A7R9DZ98"/>
<dbReference type="FunFam" id="1.25.10.10:FF:000138">
    <property type="entry name" value="Putative HEAT repeat-containing protein 5B"/>
    <property type="match status" value="1"/>
</dbReference>
<dbReference type="GO" id="GO:0005829">
    <property type="term" value="C:cytosol"/>
    <property type="evidence" value="ECO:0007669"/>
    <property type="project" value="GOC"/>
</dbReference>
<evidence type="ECO:0008006" key="2">
    <source>
        <dbReference type="Google" id="ProtNLM"/>
    </source>
</evidence>
<dbReference type="GO" id="GO:0008104">
    <property type="term" value="P:intracellular protein localization"/>
    <property type="evidence" value="ECO:0007669"/>
    <property type="project" value="TreeGrafter"/>
</dbReference>
<dbReference type="Gene3D" id="1.25.10.10">
    <property type="entry name" value="Leucine-rich Repeat Variant"/>
    <property type="match status" value="1"/>
</dbReference>
<dbReference type="InterPro" id="IPR016024">
    <property type="entry name" value="ARM-type_fold"/>
</dbReference>
<dbReference type="InterPro" id="IPR011989">
    <property type="entry name" value="ARM-like"/>
</dbReference>
<dbReference type="GO" id="GO:0005794">
    <property type="term" value="C:Golgi apparatus"/>
    <property type="evidence" value="ECO:0007669"/>
    <property type="project" value="TreeGrafter"/>
</dbReference>
<dbReference type="SUPFAM" id="SSF48371">
    <property type="entry name" value="ARM repeat"/>
    <property type="match status" value="1"/>
</dbReference>
<evidence type="ECO:0000313" key="1">
    <source>
        <dbReference type="EMBL" id="CAD7424525.1"/>
    </source>
</evidence>
<name>A0A7R9DZ98_9NEOP</name>
<dbReference type="InterPro" id="IPR040108">
    <property type="entry name" value="Laa1/Sip1/HEATR5"/>
</dbReference>
<accession>A0A7R9DZ98</accession>
<reference evidence="1" key="1">
    <citation type="submission" date="2020-11" db="EMBL/GenBank/DDBJ databases">
        <authorList>
            <person name="Tran Van P."/>
        </authorList>
    </citation>
    <scope>NUCLEOTIDE SEQUENCE</scope>
</reference>
<dbReference type="GO" id="GO:0042147">
    <property type="term" value="P:retrograde transport, endosome to Golgi"/>
    <property type="evidence" value="ECO:0007669"/>
    <property type="project" value="TreeGrafter"/>
</dbReference>
<dbReference type="GO" id="GO:0016020">
    <property type="term" value="C:membrane"/>
    <property type="evidence" value="ECO:0007669"/>
    <property type="project" value="TreeGrafter"/>
</dbReference>
<gene>
    <name evidence="1" type="ORF">TMSB3V08_LOCUS1466</name>
</gene>
<proteinExistence type="predicted"/>
<dbReference type="PANTHER" id="PTHR21663">
    <property type="entry name" value="HYPOTHETICAL HEAT DOMAIN-CONTAINING"/>
    <property type="match status" value="1"/>
</dbReference>
<organism evidence="1">
    <name type="scientific">Timema monikensis</name>
    <dbReference type="NCBI Taxonomy" id="170555"/>
    <lineage>
        <taxon>Eukaryota</taxon>
        <taxon>Metazoa</taxon>
        <taxon>Ecdysozoa</taxon>
        <taxon>Arthropoda</taxon>
        <taxon>Hexapoda</taxon>
        <taxon>Insecta</taxon>
        <taxon>Pterygota</taxon>
        <taxon>Neoptera</taxon>
        <taxon>Polyneoptera</taxon>
        <taxon>Phasmatodea</taxon>
        <taxon>Timematodea</taxon>
        <taxon>Timematoidea</taxon>
        <taxon>Timematidae</taxon>
        <taxon>Timema</taxon>
    </lineage>
</organism>
<protein>
    <recommendedName>
        <fullName evidence="2">HEAT repeat-containing protein 5B</fullName>
    </recommendedName>
</protein>
<dbReference type="GO" id="GO:0006897">
    <property type="term" value="P:endocytosis"/>
    <property type="evidence" value="ECO:0007669"/>
    <property type="project" value="TreeGrafter"/>
</dbReference>
<dbReference type="EMBL" id="OB792801">
    <property type="protein sequence ID" value="CAD7424525.1"/>
    <property type="molecule type" value="Genomic_DNA"/>
</dbReference>
<dbReference type="GO" id="GO:0030139">
    <property type="term" value="C:endocytic vesicle"/>
    <property type="evidence" value="ECO:0007669"/>
    <property type="project" value="TreeGrafter"/>
</dbReference>